<dbReference type="Proteomes" id="UP000298030">
    <property type="component" value="Unassembled WGS sequence"/>
</dbReference>
<dbReference type="EMBL" id="QPFP01000085">
    <property type="protein sequence ID" value="TEB22804.1"/>
    <property type="molecule type" value="Genomic_DNA"/>
</dbReference>
<keyword evidence="3" id="KW-1185">Reference proteome</keyword>
<reference evidence="2 3" key="1">
    <citation type="journal article" date="2019" name="Nat. Ecol. Evol.">
        <title>Megaphylogeny resolves global patterns of mushroom evolution.</title>
        <authorList>
            <person name="Varga T."/>
            <person name="Krizsan K."/>
            <person name="Foldi C."/>
            <person name="Dima B."/>
            <person name="Sanchez-Garcia M."/>
            <person name="Sanchez-Ramirez S."/>
            <person name="Szollosi G.J."/>
            <person name="Szarkandi J.G."/>
            <person name="Papp V."/>
            <person name="Albert L."/>
            <person name="Andreopoulos W."/>
            <person name="Angelini C."/>
            <person name="Antonin V."/>
            <person name="Barry K.W."/>
            <person name="Bougher N.L."/>
            <person name="Buchanan P."/>
            <person name="Buyck B."/>
            <person name="Bense V."/>
            <person name="Catcheside P."/>
            <person name="Chovatia M."/>
            <person name="Cooper J."/>
            <person name="Damon W."/>
            <person name="Desjardin D."/>
            <person name="Finy P."/>
            <person name="Geml J."/>
            <person name="Haridas S."/>
            <person name="Hughes K."/>
            <person name="Justo A."/>
            <person name="Karasinski D."/>
            <person name="Kautmanova I."/>
            <person name="Kiss B."/>
            <person name="Kocsube S."/>
            <person name="Kotiranta H."/>
            <person name="LaButti K.M."/>
            <person name="Lechner B.E."/>
            <person name="Liimatainen K."/>
            <person name="Lipzen A."/>
            <person name="Lukacs Z."/>
            <person name="Mihaltcheva S."/>
            <person name="Morgado L.N."/>
            <person name="Niskanen T."/>
            <person name="Noordeloos M.E."/>
            <person name="Ohm R.A."/>
            <person name="Ortiz-Santana B."/>
            <person name="Ovrebo C."/>
            <person name="Racz N."/>
            <person name="Riley R."/>
            <person name="Savchenko A."/>
            <person name="Shiryaev A."/>
            <person name="Soop K."/>
            <person name="Spirin V."/>
            <person name="Szebenyi C."/>
            <person name="Tomsovsky M."/>
            <person name="Tulloss R.E."/>
            <person name="Uehling J."/>
            <person name="Grigoriev I.V."/>
            <person name="Vagvolgyi C."/>
            <person name="Papp T."/>
            <person name="Martin F.M."/>
            <person name="Miettinen O."/>
            <person name="Hibbett D.S."/>
            <person name="Nagy L.G."/>
        </authorList>
    </citation>
    <scope>NUCLEOTIDE SEQUENCE [LARGE SCALE GENOMIC DNA]</scope>
    <source>
        <strain evidence="2 3">FP101781</strain>
    </source>
</reference>
<evidence type="ECO:0000313" key="2">
    <source>
        <dbReference type="EMBL" id="TEB22804.1"/>
    </source>
</evidence>
<proteinExistence type="predicted"/>
<feature type="compositionally biased region" description="Low complexity" evidence="1">
    <location>
        <begin position="46"/>
        <end position="55"/>
    </location>
</feature>
<accession>A0A4Y7SMG4</accession>
<organism evidence="2 3">
    <name type="scientific">Coprinellus micaceus</name>
    <name type="common">Glistening ink-cap mushroom</name>
    <name type="synonym">Coprinus micaceus</name>
    <dbReference type="NCBI Taxonomy" id="71717"/>
    <lineage>
        <taxon>Eukaryota</taxon>
        <taxon>Fungi</taxon>
        <taxon>Dikarya</taxon>
        <taxon>Basidiomycota</taxon>
        <taxon>Agaricomycotina</taxon>
        <taxon>Agaricomycetes</taxon>
        <taxon>Agaricomycetidae</taxon>
        <taxon>Agaricales</taxon>
        <taxon>Agaricineae</taxon>
        <taxon>Psathyrellaceae</taxon>
        <taxon>Coprinellus</taxon>
    </lineage>
</organism>
<dbReference type="AlphaFoldDB" id="A0A4Y7SMG4"/>
<evidence type="ECO:0000256" key="1">
    <source>
        <dbReference type="SAM" id="MobiDB-lite"/>
    </source>
</evidence>
<gene>
    <name evidence="2" type="ORF">FA13DRAFT_1466700</name>
</gene>
<sequence>MLFIRRIPQVRPGQPIGTPATRRRPLRLGQGTSKWPFPFHSHSPHLLHSQAHSSSAPPPVHPSIHRSRLARPPIDLLPILPICSPIRLSSRRLDLGDVILVTRVAQNDDVRGERREFLHDGARFWRCPGLGLGCSPGLRWGRRTDDGGCGPRTSMWNASIVEGGRGAEMGVEKQG</sequence>
<feature type="region of interest" description="Disordered" evidence="1">
    <location>
        <begin position="46"/>
        <end position="66"/>
    </location>
</feature>
<evidence type="ECO:0000313" key="3">
    <source>
        <dbReference type="Proteomes" id="UP000298030"/>
    </source>
</evidence>
<comment type="caution">
    <text evidence="2">The sequence shown here is derived from an EMBL/GenBank/DDBJ whole genome shotgun (WGS) entry which is preliminary data.</text>
</comment>
<name>A0A4Y7SMG4_COPMI</name>
<protein>
    <submittedName>
        <fullName evidence="2">Uncharacterized protein</fullName>
    </submittedName>
</protein>